<keyword evidence="16" id="KW-1185">Reference proteome</keyword>
<keyword evidence="4 12" id="KW-0328">Glycosyltransferase</keyword>
<feature type="signal peptide" evidence="14">
    <location>
        <begin position="1"/>
        <end position="36"/>
    </location>
</feature>
<comment type="subcellular location">
    <subcellularLocation>
        <location evidence="1">Endoplasmic reticulum membrane</location>
        <topology evidence="1">Single-pass membrane protein</topology>
    </subcellularLocation>
</comment>
<feature type="transmembrane region" description="Helical" evidence="13">
    <location>
        <begin position="500"/>
        <end position="523"/>
    </location>
</feature>
<dbReference type="OMA" id="VALTFKC"/>
<dbReference type="STRING" id="7897.ENSLACP00000015385"/>
<keyword evidence="9 13" id="KW-1133">Transmembrane helix</keyword>
<keyword evidence="8" id="KW-0256">Endoplasmic reticulum</keyword>
<evidence type="ECO:0000256" key="8">
    <source>
        <dbReference type="ARBA" id="ARBA00022824"/>
    </source>
</evidence>
<feature type="chain" id="PRO_5003580032" description="glucuronosyltransferase" evidence="14">
    <location>
        <begin position="37"/>
        <end position="538"/>
    </location>
</feature>
<dbReference type="GO" id="GO:0005789">
    <property type="term" value="C:endoplasmic reticulum membrane"/>
    <property type="evidence" value="ECO:0007669"/>
    <property type="project" value="UniProtKB-SubCell"/>
</dbReference>
<dbReference type="InterPro" id="IPR035595">
    <property type="entry name" value="UDP_glycos_trans_CS"/>
</dbReference>
<dbReference type="Ensembl" id="ENSLACT00000015491.2">
    <property type="protein sequence ID" value="ENSLACP00000015385.2"/>
    <property type="gene ID" value="ENSLACG00000013545.2"/>
</dbReference>
<accession>H3B0G4</accession>
<dbReference type="GeneID" id="102359498"/>
<gene>
    <name evidence="15" type="primary">UGT1A1</name>
</gene>
<comment type="similarity">
    <text evidence="2 12">Belongs to the UDP-glycosyltransferase family.</text>
</comment>
<evidence type="ECO:0000313" key="16">
    <source>
        <dbReference type="Proteomes" id="UP000008672"/>
    </source>
</evidence>
<name>H3B0G4_LATCH</name>
<dbReference type="InParanoid" id="H3B0G4"/>
<dbReference type="FunFam" id="3.40.50.2000:FF:000066">
    <property type="entry name" value="UDP-glucuronosyltransferase 1-1"/>
    <property type="match status" value="1"/>
</dbReference>
<dbReference type="OrthoDB" id="5835829at2759"/>
<proteinExistence type="inferred from homology"/>
<dbReference type="InterPro" id="IPR050271">
    <property type="entry name" value="UDP-glycosyltransferase"/>
</dbReference>
<dbReference type="PANTHER" id="PTHR48043">
    <property type="entry name" value="EG:EG0003.4 PROTEIN-RELATED"/>
    <property type="match status" value="1"/>
</dbReference>
<dbReference type="SUPFAM" id="SSF53756">
    <property type="entry name" value="UDP-Glycosyltransferase/glycogen phosphorylase"/>
    <property type="match status" value="1"/>
</dbReference>
<dbReference type="FunCoup" id="H3B0G4">
    <property type="interactions" value="670"/>
</dbReference>
<evidence type="ECO:0000256" key="2">
    <source>
        <dbReference type="ARBA" id="ARBA00009995"/>
    </source>
</evidence>
<dbReference type="Pfam" id="PF00201">
    <property type="entry name" value="UDPGT"/>
    <property type="match status" value="1"/>
</dbReference>
<keyword evidence="5 12" id="KW-0808">Transferase</keyword>
<dbReference type="Proteomes" id="UP000008672">
    <property type="component" value="Unassembled WGS sequence"/>
</dbReference>
<dbReference type="HOGENOM" id="CLU_012949_3_1_1"/>
<evidence type="ECO:0000256" key="9">
    <source>
        <dbReference type="ARBA" id="ARBA00022989"/>
    </source>
</evidence>
<keyword evidence="11" id="KW-0325">Glycoprotein</keyword>
<dbReference type="PROSITE" id="PS51257">
    <property type="entry name" value="PROKAR_LIPOPROTEIN"/>
    <property type="match status" value="1"/>
</dbReference>
<dbReference type="InterPro" id="IPR002213">
    <property type="entry name" value="UDP_glucos_trans"/>
</dbReference>
<dbReference type="GO" id="GO:0015020">
    <property type="term" value="F:glucuronosyltransferase activity"/>
    <property type="evidence" value="ECO:0007669"/>
    <property type="project" value="UniProtKB-EC"/>
</dbReference>
<evidence type="ECO:0000256" key="13">
    <source>
        <dbReference type="SAM" id="Phobius"/>
    </source>
</evidence>
<organism evidence="15 16">
    <name type="scientific">Latimeria chalumnae</name>
    <name type="common">Coelacanth</name>
    <dbReference type="NCBI Taxonomy" id="7897"/>
    <lineage>
        <taxon>Eukaryota</taxon>
        <taxon>Metazoa</taxon>
        <taxon>Chordata</taxon>
        <taxon>Craniata</taxon>
        <taxon>Vertebrata</taxon>
        <taxon>Euteleostomi</taxon>
        <taxon>Coelacanthiformes</taxon>
        <taxon>Coelacanthidae</taxon>
        <taxon>Latimeria</taxon>
    </lineage>
</organism>
<evidence type="ECO:0000256" key="7">
    <source>
        <dbReference type="ARBA" id="ARBA00022729"/>
    </source>
</evidence>
<dbReference type="Gene3D" id="3.40.50.2000">
    <property type="entry name" value="Glycogen Phosphorylase B"/>
    <property type="match status" value="2"/>
</dbReference>
<reference evidence="15" key="3">
    <citation type="submission" date="2025-09" db="UniProtKB">
        <authorList>
            <consortium name="Ensembl"/>
        </authorList>
    </citation>
    <scope>IDENTIFICATION</scope>
</reference>
<dbReference type="eggNOG" id="KOG1192">
    <property type="taxonomic scope" value="Eukaryota"/>
</dbReference>
<dbReference type="AlphaFoldDB" id="H3B0G4"/>
<dbReference type="GeneTree" id="ENSGT00940000159677"/>
<evidence type="ECO:0000256" key="6">
    <source>
        <dbReference type="ARBA" id="ARBA00022692"/>
    </source>
</evidence>
<dbReference type="FunFam" id="3.40.50.2000:FF:000001">
    <property type="entry name" value="UDP-glucuronosyltransferase"/>
    <property type="match status" value="1"/>
</dbReference>
<dbReference type="EMBL" id="AFYH01069876">
    <property type="status" value="NOT_ANNOTATED_CDS"/>
    <property type="molecule type" value="Genomic_DNA"/>
</dbReference>
<evidence type="ECO:0000256" key="11">
    <source>
        <dbReference type="ARBA" id="ARBA00023180"/>
    </source>
</evidence>
<evidence type="ECO:0000256" key="3">
    <source>
        <dbReference type="ARBA" id="ARBA00012544"/>
    </source>
</evidence>
<dbReference type="CDD" id="cd03784">
    <property type="entry name" value="GT1_Gtf-like"/>
    <property type="match status" value="1"/>
</dbReference>
<dbReference type="PROSITE" id="PS00375">
    <property type="entry name" value="UDPGT"/>
    <property type="match status" value="1"/>
</dbReference>
<evidence type="ECO:0000256" key="12">
    <source>
        <dbReference type="RuleBase" id="RU003718"/>
    </source>
</evidence>
<evidence type="ECO:0000256" key="1">
    <source>
        <dbReference type="ARBA" id="ARBA00004389"/>
    </source>
</evidence>
<dbReference type="EC" id="2.4.1.17" evidence="3"/>
<keyword evidence="10 13" id="KW-0472">Membrane</keyword>
<dbReference type="PANTHER" id="PTHR48043:SF161">
    <property type="entry name" value="UDP GLUCURONOSYLTRANSFERASE FAMILY 1 MEMBER A1"/>
    <property type="match status" value="1"/>
</dbReference>
<dbReference type="KEGG" id="lcm:102359498"/>
<keyword evidence="7 14" id="KW-0732">Signal</keyword>
<sequence length="538" mass="60984">MEQLLRKMDLTFNSHFSLLSCLLLMTFQSLFGPGDCGKLLVVPVDGSHWLSMQPVSQQLGQRGHTVVVVTPRTSLLISPSQHYSMKYYPVPYGRADLDAQFKSMNENLFDQTPRLGKITTTYRRFRNVSKLFLTTCEHLLYNQELMASLRQENFDAVLTDPIIPCGLIVAEYLSLPLVTLLRGLPCSMEYRASQCPAPPSYVPRIFTGHTDRMTFLQRMKNLLTSFAELSFCQLFYGQFDGLAAHFLQKDTSVLELLSHTSIWLMQYDFVFEYPRPLMPNMIMVGGLNCGSAKALPQELEDFVNSSGEHGIVVFSLGSMLSEIPLEKAMQISEAFNNIPQKVLWRYAGPTPPNLGKNIKLMKWLPQNDLLAHPKTRVFVTHGGINGIYEAICHGVPLVMLPLFGDQADNSHHMQAHGAGIILNIFQMTSRDLLAALNAVISDVRYKENMLRLSTLHKDRPIEPLHLAVHWVEFVMKHKGAKHLWPAAHELNWFQYHCLDVIGLLVAATGILLYVVLRGCCFCWRRCLCKKTTRKPKSE</sequence>
<reference evidence="15" key="2">
    <citation type="submission" date="2025-08" db="UniProtKB">
        <authorList>
            <consortium name="Ensembl"/>
        </authorList>
    </citation>
    <scope>IDENTIFICATION</scope>
</reference>
<evidence type="ECO:0000256" key="10">
    <source>
        <dbReference type="ARBA" id="ARBA00023136"/>
    </source>
</evidence>
<reference evidence="16" key="1">
    <citation type="submission" date="2011-08" db="EMBL/GenBank/DDBJ databases">
        <title>The draft genome of Latimeria chalumnae.</title>
        <authorList>
            <person name="Di Palma F."/>
            <person name="Alfoldi J."/>
            <person name="Johnson J."/>
            <person name="Berlin A."/>
            <person name="Gnerre S."/>
            <person name="Jaffe D."/>
            <person name="MacCallum I."/>
            <person name="Young S."/>
            <person name="Walker B.J."/>
            <person name="Lander E."/>
            <person name="Lindblad-Toh K."/>
        </authorList>
    </citation>
    <scope>NUCLEOTIDE SEQUENCE [LARGE SCALE GENOMIC DNA]</scope>
    <source>
        <strain evidence="16">Wild caught</strain>
    </source>
</reference>
<keyword evidence="6 13" id="KW-0812">Transmembrane</keyword>
<evidence type="ECO:0000256" key="14">
    <source>
        <dbReference type="SAM" id="SignalP"/>
    </source>
</evidence>
<evidence type="ECO:0000256" key="5">
    <source>
        <dbReference type="ARBA" id="ARBA00022679"/>
    </source>
</evidence>
<evidence type="ECO:0000256" key="4">
    <source>
        <dbReference type="ARBA" id="ARBA00022676"/>
    </source>
</evidence>
<protein>
    <recommendedName>
        <fullName evidence="3">glucuronosyltransferase</fullName>
        <ecNumber evidence="3">2.4.1.17</ecNumber>
    </recommendedName>
</protein>
<evidence type="ECO:0000313" key="15">
    <source>
        <dbReference type="Ensembl" id="ENSLACP00000015385.2"/>
    </source>
</evidence>